<keyword evidence="7" id="KW-1185">Reference proteome</keyword>
<dbReference type="Proteomes" id="UP000198756">
    <property type="component" value="Unassembled WGS sequence"/>
</dbReference>
<comment type="cofactor">
    <cofactor evidence="1">
        <name>FMN</name>
        <dbReference type="ChEBI" id="CHEBI:58210"/>
    </cofactor>
</comment>
<dbReference type="Pfam" id="PF12766">
    <property type="entry name" value="Pyridox_oxase_2"/>
    <property type="match status" value="1"/>
</dbReference>
<dbReference type="PANTHER" id="PTHR10851">
    <property type="entry name" value="PYRIDOXINE-5-PHOSPHATE OXIDASE"/>
    <property type="match status" value="1"/>
</dbReference>
<evidence type="ECO:0000256" key="4">
    <source>
        <dbReference type="ARBA" id="ARBA00023002"/>
    </source>
</evidence>
<dbReference type="GO" id="GO:0010181">
    <property type="term" value="F:FMN binding"/>
    <property type="evidence" value="ECO:0007669"/>
    <property type="project" value="InterPro"/>
</dbReference>
<dbReference type="OrthoDB" id="1493996at2"/>
<evidence type="ECO:0000313" key="6">
    <source>
        <dbReference type="EMBL" id="SDA40300.1"/>
    </source>
</evidence>
<evidence type="ECO:0000259" key="5">
    <source>
        <dbReference type="Pfam" id="PF12766"/>
    </source>
</evidence>
<reference evidence="7" key="1">
    <citation type="submission" date="2016-10" db="EMBL/GenBank/DDBJ databases">
        <authorList>
            <person name="Varghese N."/>
            <person name="Submissions S."/>
        </authorList>
    </citation>
    <scope>NUCLEOTIDE SEQUENCE [LARGE SCALE GENOMIC DNA]</scope>
    <source>
        <strain evidence="7">DSM 22703</strain>
    </source>
</reference>
<protein>
    <submittedName>
        <fullName evidence="6">Pyridoxine/pyridoxamine 5'-phosphate oxidase</fullName>
    </submittedName>
</protein>
<keyword evidence="2" id="KW-0285">Flavoprotein</keyword>
<gene>
    <name evidence="6" type="ORF">SAMN03080617_00309</name>
</gene>
<dbReference type="GO" id="GO:0008615">
    <property type="term" value="P:pyridoxine biosynthetic process"/>
    <property type="evidence" value="ECO:0007669"/>
    <property type="project" value="InterPro"/>
</dbReference>
<sequence length="189" mass="21699">MLFSENELQSEIWKSISHELHRGALDPKHPFRYVNLGTIGETSPEIRTVVVRSVSKELEFHIFTDSRSEKVNELSANPSATLHFYHLGKRVQIRIKAKAEIHNQNEVSKDFWPKVQGEAQKAYTSTLAPGTPISDPNEAFDWKETGDDQFFTVLKFIPESIEALQLNGLKHLRILFSKSENWKGQWLVP</sequence>
<keyword evidence="4" id="KW-0560">Oxidoreductase</keyword>
<dbReference type="PANTHER" id="PTHR10851:SF3">
    <property type="entry name" value="PYRIDOXINE_PYRIDOXAMINE 5'-PHOSPHATE OXIDASE 2"/>
    <property type="match status" value="1"/>
</dbReference>
<feature type="domain" description="Pyridoxamine 5'-phosphate oxidase Alr4036 family FMN-binding" evidence="5">
    <location>
        <begin position="13"/>
        <end position="102"/>
    </location>
</feature>
<dbReference type="InterPro" id="IPR012349">
    <property type="entry name" value="Split_barrel_FMN-bd"/>
</dbReference>
<proteinExistence type="predicted"/>
<dbReference type="SUPFAM" id="SSF50475">
    <property type="entry name" value="FMN-binding split barrel"/>
    <property type="match status" value="1"/>
</dbReference>
<evidence type="ECO:0000256" key="1">
    <source>
        <dbReference type="ARBA" id="ARBA00001917"/>
    </source>
</evidence>
<accession>A0A1G5V362</accession>
<dbReference type="RefSeq" id="WP_092728176.1">
    <property type="nucleotide sequence ID" value="NZ_FMXE01000002.1"/>
</dbReference>
<evidence type="ECO:0000256" key="2">
    <source>
        <dbReference type="ARBA" id="ARBA00022630"/>
    </source>
</evidence>
<dbReference type="Gene3D" id="2.30.110.10">
    <property type="entry name" value="Electron Transport, Fmn-binding Protein, Chain A"/>
    <property type="match status" value="1"/>
</dbReference>
<evidence type="ECO:0000313" key="7">
    <source>
        <dbReference type="Proteomes" id="UP000198756"/>
    </source>
</evidence>
<dbReference type="EMBL" id="FMXE01000002">
    <property type="protein sequence ID" value="SDA40300.1"/>
    <property type="molecule type" value="Genomic_DNA"/>
</dbReference>
<name>A0A1G5V362_9BACT</name>
<dbReference type="STRING" id="279824.SAMN03080617_00309"/>
<dbReference type="GO" id="GO:0004733">
    <property type="term" value="F:pyridoxamine phosphate oxidase activity"/>
    <property type="evidence" value="ECO:0007669"/>
    <property type="project" value="InterPro"/>
</dbReference>
<dbReference type="InterPro" id="IPR000659">
    <property type="entry name" value="Pyridox_Oxase"/>
</dbReference>
<dbReference type="AlphaFoldDB" id="A0A1G5V362"/>
<evidence type="ECO:0000256" key="3">
    <source>
        <dbReference type="ARBA" id="ARBA00022643"/>
    </source>
</evidence>
<organism evidence="6 7">
    <name type="scientific">Algoriphagus alkaliphilus</name>
    <dbReference type="NCBI Taxonomy" id="279824"/>
    <lineage>
        <taxon>Bacteria</taxon>
        <taxon>Pseudomonadati</taxon>
        <taxon>Bacteroidota</taxon>
        <taxon>Cytophagia</taxon>
        <taxon>Cytophagales</taxon>
        <taxon>Cyclobacteriaceae</taxon>
        <taxon>Algoriphagus</taxon>
    </lineage>
</organism>
<dbReference type="InterPro" id="IPR024624">
    <property type="entry name" value="Pyridox_Oxase_Alr4036_FMN-bd"/>
</dbReference>
<keyword evidence="3" id="KW-0288">FMN</keyword>